<dbReference type="GO" id="GO:0016616">
    <property type="term" value="F:oxidoreductase activity, acting on the CH-OH group of donors, NAD or NADP as acceptor"/>
    <property type="evidence" value="ECO:0007669"/>
    <property type="project" value="TreeGrafter"/>
</dbReference>
<sequence>MTSRGKLPVVTGGLGQLGRQFAKALSNAGAKVAIVDVRTGEEDGAIMMQADITKKNDVRNAFEKIEAALGTPNILINNAGIDAPPNAPPETTGPFETFPEEVWDAVMDSHLKGAFLISQEFIKRLRVSGKQGSIINISSTYGVVTSDQSLYDFKRKNGEVFFKPVVYSVAKSGMLNFTRWLAEYGAPLNIRANTLVPGGVFNNQPEEFVREYSRRTPMGRMASEDEYNGALLFLASHKASSYMTGSTLIVDGGWTAR</sequence>
<dbReference type="PANTHER" id="PTHR42760">
    <property type="entry name" value="SHORT-CHAIN DEHYDROGENASES/REDUCTASES FAMILY MEMBER"/>
    <property type="match status" value="1"/>
</dbReference>
<protein>
    <submittedName>
        <fullName evidence="3">Short-chain dehydrogenase/reductase SDR</fullName>
    </submittedName>
</protein>
<name>A0A0G1XX43_9BACT</name>
<dbReference type="PRINTS" id="PR00080">
    <property type="entry name" value="SDRFAMILY"/>
</dbReference>
<dbReference type="SUPFAM" id="SSF51735">
    <property type="entry name" value="NAD(P)-binding Rossmann-fold domains"/>
    <property type="match status" value="1"/>
</dbReference>
<comment type="caution">
    <text evidence="3">The sequence shown here is derived from an EMBL/GenBank/DDBJ whole genome shotgun (WGS) entry which is preliminary data.</text>
</comment>
<dbReference type="InterPro" id="IPR036291">
    <property type="entry name" value="NAD(P)-bd_dom_sf"/>
</dbReference>
<dbReference type="EMBL" id="LCRO01000003">
    <property type="protein sequence ID" value="KKW35728.1"/>
    <property type="molecule type" value="Genomic_DNA"/>
</dbReference>
<proteinExistence type="inferred from homology"/>
<dbReference type="PRINTS" id="PR00081">
    <property type="entry name" value="GDHRDH"/>
</dbReference>
<organism evidence="3 4">
    <name type="scientific">Candidatus Adlerbacteria bacterium GW2011_GWA1_54_10</name>
    <dbReference type="NCBI Taxonomy" id="1618605"/>
    <lineage>
        <taxon>Bacteria</taxon>
        <taxon>Candidatus Adleribacteriota</taxon>
    </lineage>
</organism>
<dbReference type="AlphaFoldDB" id="A0A0G1XX43"/>
<dbReference type="Pfam" id="PF13561">
    <property type="entry name" value="adh_short_C2"/>
    <property type="match status" value="1"/>
</dbReference>
<accession>A0A0G1XX43</accession>
<dbReference type="Proteomes" id="UP000034740">
    <property type="component" value="Unassembled WGS sequence"/>
</dbReference>
<comment type="similarity">
    <text evidence="1">Belongs to the short-chain dehydrogenases/reductases (SDR) family.</text>
</comment>
<keyword evidence="2" id="KW-0560">Oxidoreductase</keyword>
<dbReference type="InterPro" id="IPR002347">
    <property type="entry name" value="SDR_fam"/>
</dbReference>
<dbReference type="PATRIC" id="fig|1618605.3.peg.211"/>
<evidence type="ECO:0000313" key="4">
    <source>
        <dbReference type="Proteomes" id="UP000034740"/>
    </source>
</evidence>
<gene>
    <name evidence="3" type="ORF">UY83_C0003G0012</name>
</gene>
<evidence type="ECO:0000313" key="3">
    <source>
        <dbReference type="EMBL" id="KKW35728.1"/>
    </source>
</evidence>
<evidence type="ECO:0000256" key="1">
    <source>
        <dbReference type="ARBA" id="ARBA00006484"/>
    </source>
</evidence>
<reference evidence="3 4" key="1">
    <citation type="journal article" date="2015" name="Nature">
        <title>rRNA introns, odd ribosomes, and small enigmatic genomes across a large radiation of phyla.</title>
        <authorList>
            <person name="Brown C.T."/>
            <person name="Hug L.A."/>
            <person name="Thomas B.C."/>
            <person name="Sharon I."/>
            <person name="Castelle C.J."/>
            <person name="Singh A."/>
            <person name="Wilkins M.J."/>
            <person name="Williams K.H."/>
            <person name="Banfield J.F."/>
        </authorList>
    </citation>
    <scope>NUCLEOTIDE SEQUENCE [LARGE SCALE GENOMIC DNA]</scope>
</reference>
<dbReference type="PANTHER" id="PTHR42760:SF133">
    <property type="entry name" value="3-OXOACYL-[ACYL-CARRIER-PROTEIN] REDUCTASE"/>
    <property type="match status" value="1"/>
</dbReference>
<evidence type="ECO:0000256" key="2">
    <source>
        <dbReference type="ARBA" id="ARBA00023002"/>
    </source>
</evidence>
<dbReference type="Gene3D" id="3.40.50.720">
    <property type="entry name" value="NAD(P)-binding Rossmann-like Domain"/>
    <property type="match status" value="1"/>
</dbReference>